<dbReference type="EMBL" id="CAEZYY010000005">
    <property type="protein sequence ID" value="CAB4744260.1"/>
    <property type="molecule type" value="Genomic_DNA"/>
</dbReference>
<evidence type="ECO:0000313" key="2">
    <source>
        <dbReference type="EMBL" id="CAB4744260.1"/>
    </source>
</evidence>
<proteinExistence type="predicted"/>
<dbReference type="EMBL" id="CAEZXX010000049">
    <property type="protein sequence ID" value="CAB4706469.1"/>
    <property type="molecule type" value="Genomic_DNA"/>
</dbReference>
<evidence type="ECO:0000313" key="4">
    <source>
        <dbReference type="EMBL" id="CAB5052225.1"/>
    </source>
</evidence>
<gene>
    <name evidence="1" type="ORF">UFOPK2602_00887</name>
    <name evidence="2" type="ORF">UFOPK2806_00602</name>
    <name evidence="3" type="ORF">UFOPK3001_01597</name>
    <name evidence="4" type="ORF">UFOPK4306_00136</name>
</gene>
<dbReference type="EMBL" id="CAFAAJ010000108">
    <property type="protein sequence ID" value="CAB4811762.1"/>
    <property type="molecule type" value="Genomic_DNA"/>
</dbReference>
<organism evidence="2">
    <name type="scientific">freshwater metagenome</name>
    <dbReference type="NCBI Taxonomy" id="449393"/>
    <lineage>
        <taxon>unclassified sequences</taxon>
        <taxon>metagenomes</taxon>
        <taxon>ecological metagenomes</taxon>
    </lineage>
</organism>
<evidence type="ECO:0000313" key="1">
    <source>
        <dbReference type="EMBL" id="CAB4706469.1"/>
    </source>
</evidence>
<protein>
    <submittedName>
        <fullName evidence="2">Unannotated protein</fullName>
    </submittedName>
</protein>
<dbReference type="AlphaFoldDB" id="A0A6J6TAU1"/>
<sequence>MLDHIFTDAIGALREAFEAAFLERQAFEEHFQVDVLLGDVTWETSYGLPGEGQPPRVISHITFDWPSWSQTAYRKWYVDEVFEEPPAIEMEIVFRAQRLAAQPEPRQITRVMDEMSPLIGAGRLEQAGVTVEIGYLSEPDATPEYAIEVTYEGLYELAESALADGASHLLDEHFGALGGWIAATLVRLGDLGLVYLPGDEADDDSTD</sequence>
<evidence type="ECO:0000313" key="3">
    <source>
        <dbReference type="EMBL" id="CAB4811762.1"/>
    </source>
</evidence>
<dbReference type="EMBL" id="CAFBQP010000003">
    <property type="protein sequence ID" value="CAB5052225.1"/>
    <property type="molecule type" value="Genomic_DNA"/>
</dbReference>
<accession>A0A6J6TAU1</accession>
<name>A0A6J6TAU1_9ZZZZ</name>
<reference evidence="2" key="1">
    <citation type="submission" date="2020-05" db="EMBL/GenBank/DDBJ databases">
        <authorList>
            <person name="Chiriac C."/>
            <person name="Salcher M."/>
            <person name="Ghai R."/>
            <person name="Kavagutti S V."/>
        </authorList>
    </citation>
    <scope>NUCLEOTIDE SEQUENCE</scope>
</reference>